<evidence type="ECO:0000313" key="1">
    <source>
        <dbReference type="EMBL" id="AAX50996.1"/>
    </source>
</evidence>
<keyword evidence="2" id="KW-1185">Reference proteome</keyword>
<name>A0A0H2X332_CHLTA</name>
<dbReference type="HOGENOM" id="CLU_127532_0_0_0"/>
<gene>
    <name evidence="1" type="ordered locus">CTA_0780</name>
</gene>
<organism evidence="1 2">
    <name type="scientific">Chlamydia trachomatis serovar A (strain ATCC VR-571B / DSM 19440 / HAR-13)</name>
    <dbReference type="NCBI Taxonomy" id="315277"/>
    <lineage>
        <taxon>Bacteria</taxon>
        <taxon>Pseudomonadati</taxon>
        <taxon>Chlamydiota</taxon>
        <taxon>Chlamydiia</taxon>
        <taxon>Chlamydiales</taxon>
        <taxon>Chlamydiaceae</taxon>
        <taxon>Chlamydia/Chlamydophila group</taxon>
        <taxon>Chlamydia</taxon>
    </lineage>
</organism>
<protein>
    <recommendedName>
        <fullName evidence="3">Type III secretory flagellar biosynthesis</fullName>
    </recommendedName>
</protein>
<sequence>MEDYVASPHLRSLACLDNPQLPIETPLFEQEALSHELLSLIQVFRKLSVHLLSEIEKLSQKLKPELLELAVLVCEKFLYRKLACTEELALLISAALQHHLATYAVSPIKIGLHPEDLSNLSKWLILHDVPLLKNIEFIADPLCKKASYKIELPSGILRQDIGEELSHLLSVLTP</sequence>
<accession>A0A0H2X332</accession>
<evidence type="ECO:0000313" key="2">
    <source>
        <dbReference type="Proteomes" id="UP000002532"/>
    </source>
</evidence>
<dbReference type="AlphaFoldDB" id="A0A0H2X332"/>
<dbReference type="EMBL" id="CP000051">
    <property type="protein sequence ID" value="AAX50996.1"/>
    <property type="molecule type" value="Genomic_DNA"/>
</dbReference>
<dbReference type="RefSeq" id="WP_009872094.1">
    <property type="nucleotide sequence ID" value="NC_007429.1"/>
</dbReference>
<reference evidence="1 2" key="1">
    <citation type="journal article" date="2005" name="Infect. Immun.">
        <title>Comparative genomic analysis of Chlamydia trachomatis oculotropic and genitotropic strains.</title>
        <authorList>
            <person name="Carlson J.H."/>
            <person name="Porcella S.F."/>
            <person name="McClarty G."/>
            <person name="Caldwell H.D."/>
        </authorList>
    </citation>
    <scope>NUCLEOTIDE SEQUENCE [LARGE SCALE GENOMIC DNA]</scope>
    <source>
        <strain evidence="2">ATCC VR-571B / DSM 19440 / HAR-13</strain>
    </source>
</reference>
<evidence type="ECO:0008006" key="3">
    <source>
        <dbReference type="Google" id="ProtNLM"/>
    </source>
</evidence>
<dbReference type="Proteomes" id="UP000002532">
    <property type="component" value="Chromosome"/>
</dbReference>
<proteinExistence type="predicted"/>
<dbReference type="KEGG" id="cta:CTA_0780"/>